<protein>
    <submittedName>
        <fullName evidence="1">Uncharacterized protein</fullName>
    </submittedName>
</protein>
<organism evidence="1 2">
    <name type="scientific">Candidatus Parvarchaeum acidophilus ARMAN-5</name>
    <dbReference type="NCBI Taxonomy" id="662762"/>
    <lineage>
        <taxon>Archaea</taxon>
        <taxon>Candidatus Parvarchaeota</taxon>
        <taxon>Candidatus Parvarchaeum</taxon>
    </lineage>
</organism>
<reference evidence="1 2" key="1">
    <citation type="journal article" date="2010" name="Proc. Natl. Acad. Sci. U.S.A.">
        <title>Enigmatic, ultrasmall, uncultivated Archaea.</title>
        <authorList>
            <person name="Baker B.J."/>
            <person name="Comolli L.R."/>
            <person name="Dick G.J."/>
            <person name="Hauser L.J."/>
            <person name="Hyatt D."/>
            <person name="Dill B.D."/>
            <person name="Land M.L."/>
            <person name="Verberkmoes N.C."/>
            <person name="Hettich R.L."/>
            <person name="Banfield J.F."/>
        </authorList>
    </citation>
    <scope>NUCLEOTIDE SEQUENCE [LARGE SCALE GENOMIC DNA]</scope>
</reference>
<name>D6GV73_PARA5</name>
<dbReference type="Proteomes" id="UP000009376">
    <property type="component" value="Unassembled WGS sequence"/>
</dbReference>
<dbReference type="EMBL" id="GG745551">
    <property type="protein sequence ID" value="EFD92874.1"/>
    <property type="molecule type" value="Genomic_DNA"/>
</dbReference>
<gene>
    <name evidence="1" type="ORF">BJBARM5_0379</name>
</gene>
<dbReference type="AlphaFoldDB" id="D6GV73"/>
<evidence type="ECO:0000313" key="2">
    <source>
        <dbReference type="Proteomes" id="UP000009376"/>
    </source>
</evidence>
<proteinExistence type="predicted"/>
<accession>D6GV73</accession>
<evidence type="ECO:0000313" key="1">
    <source>
        <dbReference type="EMBL" id="EFD92874.1"/>
    </source>
</evidence>
<sequence length="730" mass="79265">MINKNITLVIFLLSIILVLPFKIGNTFAQTCSNVNVTLTNSSNFVCTSQWIRITNSIQLNNAILRSKGIIIDNTFRLTGNSLLNSSIIINHADFTLAANLSKGYIFRNEGNINLEKPIFLNFTNFFNNGSIYDKNYMNNGGTSTSYYLGVKNFPESYAGSGAGSISNESASNGGGTLAAPGSGYVLCNKDGCGNGGGELNTAIPNISGNHVSYLPLNYTFNLSLLESAGGADFNGPYNNLINGGSGVFPLIIISKEFSNKGTITNRGQSINYSKIPNGKLALEGGVVGAGGGGILEIIAGKIENNGTMNVSGGKIYISPQMNSSLSMVYPDVYNLSYLGNGGEGNILEFKAGGNLLVESLPAGNNSIPLGNSDNITEGNNYGSGNQTLSSKANATVYSFKALLANDYGCSTKNIYIKVSNPNSSAITQNTQLGDNLTIITNSSKAQLELYGKNPILNYYNKKINVNLSNTSYYFKSLSDITLNLFVQKDNNLSITLANKSKQVIASNVSQYSLKLPVGRYNITLYNATNRYVYTIYLSQNCLGYENISLEPGKPYYYYDGLNISNYKAIFSIYKTKIINYTAKNVYYNTEVNQLQNLSQLTKMDSEILKYITSMNESISKLSHLQNYSSFVDNLNSALLKTAKPSDNQAVMSINESGFDSYYYKTGSNETENKLVMYGNSGMINISYGNKSLKLLISKKNSPSVFTTFESTFVRAIEYVSTTFMGLLGGI</sequence>